<sequence length="228" mass="25841">MERYDESTGQVYVQKTLAANSMKTFQWMHHSARNRSTLLKYRNSGKGAACMLQMASRAFAFYADGIEPGSSLVEDIKDVAPHVIRGVFEILKETRTGTPWIWSLLKNKFPEEVDDVFDVRIVVPQGRTAWDLDLLGPQLRQTPFQSLTFLDICGLEIRREHLLSGLIKIPNLAFLAVQKARCEGSLPYEGGDRLVLSWGRAVQEREAFTKLRVLVLENFDLSEHALGD</sequence>
<dbReference type="OrthoDB" id="5273928at2759"/>
<accession>A0A1Y1ZI97</accession>
<gene>
    <name evidence="1" type="ORF">BCR34DRAFT_365930</name>
</gene>
<dbReference type="EMBL" id="MCFA01000082">
    <property type="protein sequence ID" value="ORY09757.1"/>
    <property type="molecule type" value="Genomic_DNA"/>
</dbReference>
<comment type="caution">
    <text evidence="1">The sequence shown here is derived from an EMBL/GenBank/DDBJ whole genome shotgun (WGS) entry which is preliminary data.</text>
</comment>
<proteinExistence type="predicted"/>
<organism evidence="1 2">
    <name type="scientific">Clohesyomyces aquaticus</name>
    <dbReference type="NCBI Taxonomy" id="1231657"/>
    <lineage>
        <taxon>Eukaryota</taxon>
        <taxon>Fungi</taxon>
        <taxon>Dikarya</taxon>
        <taxon>Ascomycota</taxon>
        <taxon>Pezizomycotina</taxon>
        <taxon>Dothideomycetes</taxon>
        <taxon>Pleosporomycetidae</taxon>
        <taxon>Pleosporales</taxon>
        <taxon>Lindgomycetaceae</taxon>
        <taxon>Clohesyomyces</taxon>
    </lineage>
</organism>
<reference evidence="1 2" key="1">
    <citation type="submission" date="2016-07" db="EMBL/GenBank/DDBJ databases">
        <title>Pervasive Adenine N6-methylation of Active Genes in Fungi.</title>
        <authorList>
            <consortium name="DOE Joint Genome Institute"/>
            <person name="Mondo S.J."/>
            <person name="Dannebaum R.O."/>
            <person name="Kuo R.C."/>
            <person name="Labutti K."/>
            <person name="Haridas S."/>
            <person name="Kuo A."/>
            <person name="Salamov A."/>
            <person name="Ahrendt S.R."/>
            <person name="Lipzen A."/>
            <person name="Sullivan W."/>
            <person name="Andreopoulos W.B."/>
            <person name="Clum A."/>
            <person name="Lindquist E."/>
            <person name="Daum C."/>
            <person name="Ramamoorthy G.K."/>
            <person name="Gryganskyi A."/>
            <person name="Culley D."/>
            <person name="Magnuson J.K."/>
            <person name="James T.Y."/>
            <person name="O'Malley M.A."/>
            <person name="Stajich J.E."/>
            <person name="Spatafora J.W."/>
            <person name="Visel A."/>
            <person name="Grigoriev I.V."/>
        </authorList>
    </citation>
    <scope>NUCLEOTIDE SEQUENCE [LARGE SCALE GENOMIC DNA]</scope>
    <source>
        <strain evidence="1 2">CBS 115471</strain>
    </source>
</reference>
<evidence type="ECO:0000313" key="1">
    <source>
        <dbReference type="EMBL" id="ORY09757.1"/>
    </source>
</evidence>
<name>A0A1Y1ZI97_9PLEO</name>
<evidence type="ECO:0000313" key="2">
    <source>
        <dbReference type="Proteomes" id="UP000193144"/>
    </source>
</evidence>
<protein>
    <submittedName>
        <fullName evidence="1">Uncharacterized protein</fullName>
    </submittedName>
</protein>
<dbReference type="Proteomes" id="UP000193144">
    <property type="component" value="Unassembled WGS sequence"/>
</dbReference>
<dbReference type="AlphaFoldDB" id="A0A1Y1ZI97"/>
<keyword evidence="2" id="KW-1185">Reference proteome</keyword>